<name>A0ABD0M6A5_9CAEN</name>
<feature type="region of interest" description="Disordered" evidence="9">
    <location>
        <begin position="301"/>
        <end position="364"/>
    </location>
</feature>
<protein>
    <recommendedName>
        <fullName evidence="11">G-protein coupled receptors family 1 profile domain-containing protein</fullName>
    </recommendedName>
</protein>
<sequence length="470" mass="51284">MSDGGTPQADPDMSADDDQGDDIVYYHHSDEYWNDHHEGGEGGPTTNATAIWTEGAGGNGTQPDVWELNRQWAVRLLPLLIVLAVLLLLAIVGNSIVCFVYRTRFRRNTASLFVVFIAVVDLVSLMIGAPMEMSMLALPLVYDSAVACKVARFVETWSVCISLLALSAVAWDRHCKLFRPASFLTLKRAKWLCVVTLILALALASPALIVFGTRKVPTGVVGVEGSTCGTDDAMLNSPVRVVYIVLLLLTFTFAFLTLTVLYTLMHVRIWRRRTAGARNERVSPARHSYPRKHRFVTEDSISSCGGLDETRKFPTSSSSGGGSGGSVGVPTTPRQGRSSPGIDPARVPLKSGVKESARIGQGSSTTVDVQSTRMTWIFFIISIVCVVSVLPFLVIRTLRATTELLDVLQSPAAMALYQLAVRSYFLHAPLKPVVYLLCNHSFRRECRHMLLKLPLGSACARGPASSSQRT</sequence>
<dbReference type="EMBL" id="JACVVK020000005">
    <property type="protein sequence ID" value="KAK7507037.1"/>
    <property type="molecule type" value="Genomic_DNA"/>
</dbReference>
<keyword evidence="3 10" id="KW-1133">Transmembrane helix</keyword>
<comment type="subcellular location">
    <subcellularLocation>
        <location evidence="1">Membrane</location>
        <topology evidence="1">Multi-pass membrane protein</topology>
    </subcellularLocation>
</comment>
<evidence type="ECO:0000256" key="7">
    <source>
        <dbReference type="ARBA" id="ARBA00023224"/>
    </source>
</evidence>
<evidence type="ECO:0000256" key="6">
    <source>
        <dbReference type="ARBA" id="ARBA00023170"/>
    </source>
</evidence>
<evidence type="ECO:0000256" key="9">
    <source>
        <dbReference type="SAM" id="MobiDB-lite"/>
    </source>
</evidence>
<evidence type="ECO:0000256" key="5">
    <source>
        <dbReference type="ARBA" id="ARBA00023136"/>
    </source>
</evidence>
<dbReference type="PRINTS" id="PR00237">
    <property type="entry name" value="GPCRRHODOPSN"/>
</dbReference>
<dbReference type="PANTHER" id="PTHR24238:SF47">
    <property type="entry name" value="ECDYSTEROIDS_DOPAMINE RECEPTOR-RELATED"/>
    <property type="match status" value="1"/>
</dbReference>
<keyword evidence="2 8" id="KW-0812">Transmembrane</keyword>
<accession>A0ABD0M6A5</accession>
<evidence type="ECO:0000256" key="1">
    <source>
        <dbReference type="ARBA" id="ARBA00004141"/>
    </source>
</evidence>
<dbReference type="GO" id="GO:0016020">
    <property type="term" value="C:membrane"/>
    <property type="evidence" value="ECO:0007669"/>
    <property type="project" value="UniProtKB-SubCell"/>
</dbReference>
<dbReference type="PROSITE" id="PS50262">
    <property type="entry name" value="G_PROTEIN_RECEP_F1_2"/>
    <property type="match status" value="1"/>
</dbReference>
<reference evidence="12 13" key="1">
    <citation type="journal article" date="2023" name="Sci. Data">
        <title>Genome assembly of the Korean intertidal mud-creeper Batillaria attramentaria.</title>
        <authorList>
            <person name="Patra A.K."/>
            <person name="Ho P.T."/>
            <person name="Jun S."/>
            <person name="Lee S.J."/>
            <person name="Kim Y."/>
            <person name="Won Y.J."/>
        </authorList>
    </citation>
    <scope>NUCLEOTIDE SEQUENCE [LARGE SCALE GENOMIC DNA]</scope>
    <source>
        <strain evidence="12">Wonlab-2016</strain>
    </source>
</reference>
<dbReference type="SUPFAM" id="SSF81321">
    <property type="entry name" value="Family A G protein-coupled receptor-like"/>
    <property type="match status" value="1"/>
</dbReference>
<dbReference type="Proteomes" id="UP001519460">
    <property type="component" value="Unassembled WGS sequence"/>
</dbReference>
<keyword evidence="13" id="KW-1185">Reference proteome</keyword>
<comment type="similarity">
    <text evidence="8">Belongs to the G-protein coupled receptor 1 family.</text>
</comment>
<proteinExistence type="inferred from homology"/>
<feature type="transmembrane region" description="Helical" evidence="10">
    <location>
        <begin position="76"/>
        <end position="100"/>
    </location>
</feature>
<evidence type="ECO:0000256" key="3">
    <source>
        <dbReference type="ARBA" id="ARBA00022989"/>
    </source>
</evidence>
<feature type="region of interest" description="Disordered" evidence="9">
    <location>
        <begin position="35"/>
        <end position="54"/>
    </location>
</feature>
<dbReference type="Gene3D" id="1.20.1070.10">
    <property type="entry name" value="Rhodopsin 7-helix transmembrane proteins"/>
    <property type="match status" value="1"/>
</dbReference>
<feature type="transmembrane region" description="Helical" evidence="10">
    <location>
        <begin position="112"/>
        <end position="130"/>
    </location>
</feature>
<feature type="transmembrane region" description="Helical" evidence="10">
    <location>
        <begin position="241"/>
        <end position="264"/>
    </location>
</feature>
<keyword evidence="5 10" id="KW-0472">Membrane</keyword>
<dbReference type="PANTHER" id="PTHR24238">
    <property type="entry name" value="G-PROTEIN COUPLED RECEPTOR"/>
    <property type="match status" value="1"/>
</dbReference>
<gene>
    <name evidence="12" type="ORF">BaRGS_00001888</name>
</gene>
<feature type="transmembrane region" description="Helical" evidence="10">
    <location>
        <begin position="191"/>
        <end position="211"/>
    </location>
</feature>
<evidence type="ECO:0000256" key="4">
    <source>
        <dbReference type="ARBA" id="ARBA00023040"/>
    </source>
</evidence>
<organism evidence="12 13">
    <name type="scientific">Batillaria attramentaria</name>
    <dbReference type="NCBI Taxonomy" id="370345"/>
    <lineage>
        <taxon>Eukaryota</taxon>
        <taxon>Metazoa</taxon>
        <taxon>Spiralia</taxon>
        <taxon>Lophotrochozoa</taxon>
        <taxon>Mollusca</taxon>
        <taxon>Gastropoda</taxon>
        <taxon>Caenogastropoda</taxon>
        <taxon>Sorbeoconcha</taxon>
        <taxon>Cerithioidea</taxon>
        <taxon>Batillariidae</taxon>
        <taxon>Batillaria</taxon>
    </lineage>
</organism>
<feature type="domain" description="G-protein coupled receptors family 1 profile" evidence="11">
    <location>
        <begin position="93"/>
        <end position="435"/>
    </location>
</feature>
<evidence type="ECO:0000256" key="10">
    <source>
        <dbReference type="SAM" id="Phobius"/>
    </source>
</evidence>
<dbReference type="GO" id="GO:0004930">
    <property type="term" value="F:G protein-coupled receptor activity"/>
    <property type="evidence" value="ECO:0007669"/>
    <property type="project" value="UniProtKB-KW"/>
</dbReference>
<dbReference type="CDD" id="cd00637">
    <property type="entry name" value="7tm_classA_rhodopsin-like"/>
    <property type="match status" value="1"/>
</dbReference>
<feature type="transmembrane region" description="Helical" evidence="10">
    <location>
        <begin position="150"/>
        <end position="171"/>
    </location>
</feature>
<evidence type="ECO:0000256" key="2">
    <source>
        <dbReference type="ARBA" id="ARBA00022692"/>
    </source>
</evidence>
<keyword evidence="7 8" id="KW-0807">Transducer</keyword>
<evidence type="ECO:0000256" key="8">
    <source>
        <dbReference type="RuleBase" id="RU000688"/>
    </source>
</evidence>
<evidence type="ECO:0000313" key="12">
    <source>
        <dbReference type="EMBL" id="KAK7507037.1"/>
    </source>
</evidence>
<dbReference type="AlphaFoldDB" id="A0ABD0M6A5"/>
<keyword evidence="4 8" id="KW-0297">G-protein coupled receptor</keyword>
<dbReference type="PROSITE" id="PS00237">
    <property type="entry name" value="G_PROTEIN_RECEP_F1_1"/>
    <property type="match status" value="1"/>
</dbReference>
<evidence type="ECO:0000259" key="11">
    <source>
        <dbReference type="PROSITE" id="PS50262"/>
    </source>
</evidence>
<keyword evidence="6 8" id="KW-0675">Receptor</keyword>
<comment type="caution">
    <text evidence="12">The sequence shown here is derived from an EMBL/GenBank/DDBJ whole genome shotgun (WGS) entry which is preliminary data.</text>
</comment>
<dbReference type="InterPro" id="IPR017452">
    <property type="entry name" value="GPCR_Rhodpsn_7TM"/>
</dbReference>
<dbReference type="InterPro" id="IPR000276">
    <property type="entry name" value="GPCR_Rhodpsn"/>
</dbReference>
<feature type="transmembrane region" description="Helical" evidence="10">
    <location>
        <begin position="376"/>
        <end position="395"/>
    </location>
</feature>
<dbReference type="Pfam" id="PF00001">
    <property type="entry name" value="7tm_1"/>
    <property type="match status" value="1"/>
</dbReference>
<evidence type="ECO:0000313" key="13">
    <source>
        <dbReference type="Proteomes" id="UP001519460"/>
    </source>
</evidence>